<protein>
    <recommendedName>
        <fullName evidence="3">Class I SAM-dependent methyltransferase</fullName>
    </recommendedName>
</protein>
<dbReference type="EMBL" id="CP031395">
    <property type="protein sequence ID" value="QBK04701.1"/>
    <property type="molecule type" value="Genomic_DNA"/>
</dbReference>
<evidence type="ECO:0008006" key="3">
    <source>
        <dbReference type="Google" id="ProtNLM"/>
    </source>
</evidence>
<organism evidence="1 2">
    <name type="scientific">Hylemonella gracilis</name>
    <dbReference type="NCBI Taxonomy" id="80880"/>
    <lineage>
        <taxon>Bacteria</taxon>
        <taxon>Pseudomonadati</taxon>
        <taxon>Pseudomonadota</taxon>
        <taxon>Betaproteobacteria</taxon>
        <taxon>Burkholderiales</taxon>
        <taxon>Comamonadaceae</taxon>
        <taxon>Hylemonella</taxon>
    </lineage>
</organism>
<dbReference type="SUPFAM" id="SSF53335">
    <property type="entry name" value="S-adenosyl-L-methionine-dependent methyltransferases"/>
    <property type="match status" value="1"/>
</dbReference>
<name>A0A4P6UMF2_9BURK</name>
<accession>A0A4P6UMF2</accession>
<proteinExistence type="predicted"/>
<reference evidence="1 2" key="1">
    <citation type="submission" date="2018-07" db="EMBL/GenBank/DDBJ databases">
        <title>Exploring interactions and the metabolic potential of the ultra-small soil bacteria Hylemonella gracilis.</title>
        <authorList>
            <person name="Tyc O."/>
            <person name="Kulkarni P."/>
            <person name="Gawehns F."/>
            <person name="Hundscheid M."/>
            <person name="Zweers H."/>
            <person name="Garbeva P."/>
        </authorList>
    </citation>
    <scope>NUCLEOTIDE SEQUENCE [LARGE SCALE GENOMIC DNA]</scope>
    <source>
        <strain evidence="1 2">NS1</strain>
    </source>
</reference>
<dbReference type="KEGG" id="hgr:DW355_07865"/>
<evidence type="ECO:0000313" key="2">
    <source>
        <dbReference type="Proteomes" id="UP000292939"/>
    </source>
</evidence>
<evidence type="ECO:0000313" key="1">
    <source>
        <dbReference type="EMBL" id="QBK04701.1"/>
    </source>
</evidence>
<dbReference type="AlphaFoldDB" id="A0A4P6UMF2"/>
<dbReference type="Proteomes" id="UP000292939">
    <property type="component" value="Chromosome"/>
</dbReference>
<dbReference type="InterPro" id="IPR029063">
    <property type="entry name" value="SAM-dependent_MTases_sf"/>
</dbReference>
<sequence>MYAPLVSQLIKLSGVQSLADYGAGKRALKHKLDTMGHGAVRYHPYDPVFPEYGSPHPADLVCCIDVLEHIEPHLLDGVLDDLAGITKSYGLFSIHTGPAKKILSDGRNAHIIQEAPSWWLQRLTARFEILYLQPVRQGFWVLVAPRGSYESTVAALDLKKLAKASAAAFPIKQPKRRGILGRIEKWLQR</sequence>
<gene>
    <name evidence="1" type="ORF">DW355_07865</name>
</gene>